<organism evidence="2 3">
    <name type="scientific">Trichococcus shcherbakoviae subsp. psychrophilus</name>
    <dbReference type="NCBI Taxonomy" id="2585775"/>
    <lineage>
        <taxon>Bacteria</taxon>
        <taxon>Bacillati</taxon>
        <taxon>Bacillota</taxon>
        <taxon>Bacilli</taxon>
        <taxon>Lactobacillales</taxon>
        <taxon>Carnobacteriaceae</taxon>
        <taxon>Trichococcus</taxon>
    </lineage>
</organism>
<evidence type="ECO:0000256" key="1">
    <source>
        <dbReference type="SAM" id="Phobius"/>
    </source>
</evidence>
<keyword evidence="1" id="KW-1133">Transmembrane helix</keyword>
<dbReference type="Proteomes" id="UP000313395">
    <property type="component" value="Unassembled WGS sequence"/>
</dbReference>
<name>A0A5C5E8W6_9LACT</name>
<dbReference type="InterPro" id="IPR036388">
    <property type="entry name" value="WH-like_DNA-bd_sf"/>
</dbReference>
<protein>
    <submittedName>
        <fullName evidence="2">Uncharacterized protein</fullName>
    </submittedName>
</protein>
<dbReference type="InterPro" id="IPR046118">
    <property type="entry name" value="DUF6115"/>
</dbReference>
<evidence type="ECO:0000313" key="2">
    <source>
        <dbReference type="EMBL" id="TNV69208.1"/>
    </source>
</evidence>
<comment type="caution">
    <text evidence="2">The sequence shown here is derived from an EMBL/GenBank/DDBJ whole genome shotgun (WGS) entry which is preliminary data.</text>
</comment>
<dbReference type="EMBL" id="VENO01000002">
    <property type="protein sequence ID" value="TNV69208.1"/>
    <property type="molecule type" value="Genomic_DNA"/>
</dbReference>
<dbReference type="AlphaFoldDB" id="A0A5C5E8W6"/>
<proteinExistence type="predicted"/>
<evidence type="ECO:0000313" key="3">
    <source>
        <dbReference type="Proteomes" id="UP000313395"/>
    </source>
</evidence>
<reference evidence="2 3" key="1">
    <citation type="submission" date="2019-06" db="EMBL/GenBank/DDBJ databases">
        <title>Description Trichococcus psychrophilus sp. nov., isolated from a cold spring, by genomic and phenotypic analyses.</title>
        <authorList>
            <person name="Zakharyuk A."/>
        </authorList>
    </citation>
    <scope>NUCLEOTIDE SEQUENCE [LARGE SCALE GENOMIC DNA]</scope>
    <source>
        <strain evidence="2 3">SKBG</strain>
    </source>
</reference>
<keyword evidence="1" id="KW-0472">Membrane</keyword>
<keyword evidence="1" id="KW-0812">Transmembrane</keyword>
<gene>
    <name evidence="2" type="ORF">FHK04_06765</name>
</gene>
<keyword evidence="3" id="KW-1185">Reference proteome</keyword>
<dbReference type="Pfam" id="PF19610">
    <property type="entry name" value="DUF6115"/>
    <property type="match status" value="1"/>
</dbReference>
<sequence>MTKMEQWTIVIVLLTIAIILLFASFFVKDNDRKFADEMSEYTLQLTEEIHELKQRLIAVEEELGKEVPVSEDSQTVKKVHNLTKQHIITLYTSGRTFDEIAEQLSVPITTVQLVVDNYIEQSIV</sequence>
<dbReference type="Gene3D" id="1.10.10.10">
    <property type="entry name" value="Winged helix-like DNA-binding domain superfamily/Winged helix DNA-binding domain"/>
    <property type="match status" value="1"/>
</dbReference>
<feature type="transmembrane region" description="Helical" evidence="1">
    <location>
        <begin position="6"/>
        <end position="27"/>
    </location>
</feature>
<accession>A0A5C5E8W6</accession>